<dbReference type="PANTHER" id="PTHR11440">
    <property type="entry name" value="LECITHIN-CHOLESTEROL ACYLTRANSFERASE-RELATED"/>
    <property type="match status" value="1"/>
</dbReference>
<dbReference type="Gene3D" id="3.40.50.1820">
    <property type="entry name" value="alpha/beta hydrolase"/>
    <property type="match status" value="1"/>
</dbReference>
<dbReference type="InterPro" id="IPR029058">
    <property type="entry name" value="AB_hydrolase_fold"/>
</dbReference>
<dbReference type="SUPFAM" id="SSF53474">
    <property type="entry name" value="alpha/beta-Hydrolases"/>
    <property type="match status" value="1"/>
</dbReference>
<proteinExistence type="predicted"/>
<protein>
    <recommendedName>
        <fullName evidence="3">GPI inositol-deacylase</fullName>
    </recommendedName>
</protein>
<keyword evidence="2" id="KW-1185">Reference proteome</keyword>
<dbReference type="OrthoDB" id="15828at2759"/>
<evidence type="ECO:0000313" key="1">
    <source>
        <dbReference type="EMBL" id="KAF2069998.1"/>
    </source>
</evidence>
<sequence>MTHIVNIPKYPIVLCHGLFGFHQVGPFIYFRNIINPLKRVGVKVEATTVHPTDSIKNRSFQLYKQINSIMEQYNTDKVHIVAHSMGGLDSRYLISQFDQKKSVLSLTTLGTPHRGSYIAEWCNFNITERLRIEKILKTFGIPFRAIQELSPTYVREVLNETILDSPNVFYSSYGAYTDELFRFSPLTFFHKILLEKEGKNDGLVSLESAKWGQRFQVIPNCDHRDLINWSFYDATPIYFNIVNQLYCLEKELELSNISF</sequence>
<reference evidence="1" key="1">
    <citation type="submission" date="2020-01" db="EMBL/GenBank/DDBJ databases">
        <title>Development of genomics and gene disruption for Polysphondylium violaceum indicates a role for the polyketide synthase stlB in stalk morphogenesis.</title>
        <authorList>
            <person name="Narita B."/>
            <person name="Kawabe Y."/>
            <person name="Kin K."/>
            <person name="Saito T."/>
            <person name="Gibbs R."/>
            <person name="Kuspa A."/>
            <person name="Muzny D."/>
            <person name="Queller D."/>
            <person name="Richards S."/>
            <person name="Strassman J."/>
            <person name="Sucgang R."/>
            <person name="Worley K."/>
            <person name="Schaap P."/>
        </authorList>
    </citation>
    <scope>NUCLEOTIDE SEQUENCE</scope>
    <source>
        <strain evidence="1">QSvi11</strain>
    </source>
</reference>
<dbReference type="Proteomes" id="UP000695562">
    <property type="component" value="Unassembled WGS sequence"/>
</dbReference>
<dbReference type="EMBL" id="AJWJ01000559">
    <property type="protein sequence ID" value="KAF2069998.1"/>
    <property type="molecule type" value="Genomic_DNA"/>
</dbReference>
<name>A0A8J4PMS1_9MYCE</name>
<evidence type="ECO:0008006" key="3">
    <source>
        <dbReference type="Google" id="ProtNLM"/>
    </source>
</evidence>
<gene>
    <name evidence="1" type="ORF">CYY_008681</name>
</gene>
<organism evidence="1 2">
    <name type="scientific">Polysphondylium violaceum</name>
    <dbReference type="NCBI Taxonomy" id="133409"/>
    <lineage>
        <taxon>Eukaryota</taxon>
        <taxon>Amoebozoa</taxon>
        <taxon>Evosea</taxon>
        <taxon>Eumycetozoa</taxon>
        <taxon>Dictyostelia</taxon>
        <taxon>Dictyosteliales</taxon>
        <taxon>Dictyosteliaceae</taxon>
        <taxon>Polysphondylium</taxon>
    </lineage>
</organism>
<comment type="caution">
    <text evidence="1">The sequence shown here is derived from an EMBL/GenBank/DDBJ whole genome shotgun (WGS) entry which is preliminary data.</text>
</comment>
<dbReference type="Pfam" id="PF02089">
    <property type="entry name" value="Palm_thioest"/>
    <property type="match status" value="1"/>
</dbReference>
<dbReference type="AlphaFoldDB" id="A0A8J4PMS1"/>
<accession>A0A8J4PMS1</accession>
<evidence type="ECO:0000313" key="2">
    <source>
        <dbReference type="Proteomes" id="UP000695562"/>
    </source>
</evidence>